<keyword evidence="2" id="KW-0472">Membrane</keyword>
<organism evidence="3 4">
    <name type="scientific">Nonomuraea maheshkhaliensis</name>
    <dbReference type="NCBI Taxonomy" id="419590"/>
    <lineage>
        <taxon>Bacteria</taxon>
        <taxon>Bacillati</taxon>
        <taxon>Actinomycetota</taxon>
        <taxon>Actinomycetes</taxon>
        <taxon>Streptosporangiales</taxon>
        <taxon>Streptosporangiaceae</taxon>
        <taxon>Nonomuraea</taxon>
    </lineage>
</organism>
<feature type="compositionally biased region" description="Basic and acidic residues" evidence="1">
    <location>
        <begin position="1"/>
        <end position="40"/>
    </location>
</feature>
<keyword evidence="2" id="KW-1133">Transmembrane helix</keyword>
<feature type="transmembrane region" description="Helical" evidence="2">
    <location>
        <begin position="72"/>
        <end position="92"/>
    </location>
</feature>
<evidence type="ECO:0000256" key="1">
    <source>
        <dbReference type="SAM" id="MobiDB-lite"/>
    </source>
</evidence>
<keyword evidence="2" id="KW-0812">Transmembrane</keyword>
<proteinExistence type="predicted"/>
<gene>
    <name evidence="3" type="ORF">GCM10009733_028480</name>
</gene>
<evidence type="ECO:0000256" key="2">
    <source>
        <dbReference type="SAM" id="Phobius"/>
    </source>
</evidence>
<name>A0ABP4R083_9ACTN</name>
<reference evidence="4" key="1">
    <citation type="journal article" date="2019" name="Int. J. Syst. Evol. Microbiol.">
        <title>The Global Catalogue of Microorganisms (GCM) 10K type strain sequencing project: providing services to taxonomists for standard genome sequencing and annotation.</title>
        <authorList>
            <consortium name="The Broad Institute Genomics Platform"/>
            <consortium name="The Broad Institute Genome Sequencing Center for Infectious Disease"/>
            <person name="Wu L."/>
            <person name="Ma J."/>
        </authorList>
    </citation>
    <scope>NUCLEOTIDE SEQUENCE [LARGE SCALE GENOMIC DNA]</scope>
    <source>
        <strain evidence="4">JCM 13929</strain>
    </source>
</reference>
<evidence type="ECO:0000313" key="3">
    <source>
        <dbReference type="EMBL" id="GAA1629990.1"/>
    </source>
</evidence>
<sequence length="149" mass="16689">MADHDRDAGSRGEEEAPRDPTQEPREPAQLRYGEQADRPYADLPPTQPIASHWEEPPPSPSGGFFRRRRTQITAAAVAGLIAGGLLGGLTVASATDHDHDRFDVWLEHENRWRAPDGLRMPERMNRGCYRTDDAFSCVAPPPRFDEDDD</sequence>
<keyword evidence="4" id="KW-1185">Reference proteome</keyword>
<protein>
    <submittedName>
        <fullName evidence="3">Uncharacterized protein</fullName>
    </submittedName>
</protein>
<dbReference type="Proteomes" id="UP001500064">
    <property type="component" value="Unassembled WGS sequence"/>
</dbReference>
<comment type="caution">
    <text evidence="3">The sequence shown here is derived from an EMBL/GenBank/DDBJ whole genome shotgun (WGS) entry which is preliminary data.</text>
</comment>
<evidence type="ECO:0000313" key="4">
    <source>
        <dbReference type="Proteomes" id="UP001500064"/>
    </source>
</evidence>
<dbReference type="RefSeq" id="WP_346104807.1">
    <property type="nucleotide sequence ID" value="NZ_BAAAMU010000016.1"/>
</dbReference>
<accession>A0ABP4R083</accession>
<dbReference type="EMBL" id="BAAAMU010000016">
    <property type="protein sequence ID" value="GAA1629990.1"/>
    <property type="molecule type" value="Genomic_DNA"/>
</dbReference>
<feature type="region of interest" description="Disordered" evidence="1">
    <location>
        <begin position="1"/>
        <end position="67"/>
    </location>
</feature>